<accession>A0A3B1CHZ1</accession>
<reference evidence="2" key="1">
    <citation type="submission" date="2018-06" db="EMBL/GenBank/DDBJ databases">
        <authorList>
            <person name="Zhirakovskaya E."/>
        </authorList>
    </citation>
    <scope>NUCLEOTIDE SEQUENCE</scope>
</reference>
<dbReference type="AlphaFoldDB" id="A0A3B1CHZ1"/>
<organism evidence="2">
    <name type="scientific">hydrothermal vent metagenome</name>
    <dbReference type="NCBI Taxonomy" id="652676"/>
    <lineage>
        <taxon>unclassified sequences</taxon>
        <taxon>metagenomes</taxon>
        <taxon>ecological metagenomes</taxon>
    </lineage>
</organism>
<dbReference type="GO" id="GO:0009294">
    <property type="term" value="P:DNA-mediated transformation"/>
    <property type="evidence" value="ECO:0007669"/>
    <property type="project" value="InterPro"/>
</dbReference>
<evidence type="ECO:0000259" key="1">
    <source>
        <dbReference type="Pfam" id="PF02481"/>
    </source>
</evidence>
<gene>
    <name evidence="2" type="ORF">MNBD_NITROSPIRAE03-506</name>
</gene>
<protein>
    <recommendedName>
        <fullName evidence="1">Smf/DprA SLOG domain-containing protein</fullName>
    </recommendedName>
</protein>
<dbReference type="Pfam" id="PF02481">
    <property type="entry name" value="DNA_processg_A"/>
    <property type="match status" value="1"/>
</dbReference>
<name>A0A3B1CHZ1_9ZZZZ</name>
<proteinExistence type="predicted"/>
<evidence type="ECO:0000313" key="2">
    <source>
        <dbReference type="EMBL" id="VAX30096.1"/>
    </source>
</evidence>
<feature type="domain" description="Smf/DprA SLOG" evidence="1">
    <location>
        <begin position="7"/>
        <end position="92"/>
    </location>
</feature>
<dbReference type="Gene3D" id="3.40.50.450">
    <property type="match status" value="1"/>
</dbReference>
<dbReference type="InterPro" id="IPR057666">
    <property type="entry name" value="DrpA_SLOG"/>
</dbReference>
<sequence>MDISRIHKGHHAYPASIRRYFSDDAPETITAIGNLDILQNRSLAIFSSKKCPGNIIIKTYDFMKKLRESDITVISGFHSPMESECLNILLRGKQSVIICPARSIEGMRVKPEHKKPL</sequence>
<dbReference type="EMBL" id="UOGI01000068">
    <property type="protein sequence ID" value="VAX30096.1"/>
    <property type="molecule type" value="Genomic_DNA"/>
</dbReference>